<dbReference type="AlphaFoldDB" id="A0AAE0FNA3"/>
<comment type="caution">
    <text evidence="2">The sequence shown here is derived from an EMBL/GenBank/DDBJ whole genome shotgun (WGS) entry which is preliminary data.</text>
</comment>
<organism evidence="2 3">
    <name type="scientific">Cymbomonas tetramitiformis</name>
    <dbReference type="NCBI Taxonomy" id="36881"/>
    <lineage>
        <taxon>Eukaryota</taxon>
        <taxon>Viridiplantae</taxon>
        <taxon>Chlorophyta</taxon>
        <taxon>Pyramimonadophyceae</taxon>
        <taxon>Pyramimonadales</taxon>
        <taxon>Pyramimonadaceae</taxon>
        <taxon>Cymbomonas</taxon>
    </lineage>
</organism>
<keyword evidence="1" id="KW-1133">Transmembrane helix</keyword>
<dbReference type="EMBL" id="LGRX02015934">
    <property type="protein sequence ID" value="KAK3262812.1"/>
    <property type="molecule type" value="Genomic_DNA"/>
</dbReference>
<keyword evidence="3" id="KW-1185">Reference proteome</keyword>
<keyword evidence="1" id="KW-0812">Transmembrane</keyword>
<feature type="transmembrane region" description="Helical" evidence="1">
    <location>
        <begin position="160"/>
        <end position="180"/>
    </location>
</feature>
<accession>A0AAE0FNA3</accession>
<dbReference type="Proteomes" id="UP001190700">
    <property type="component" value="Unassembled WGS sequence"/>
</dbReference>
<evidence type="ECO:0000313" key="2">
    <source>
        <dbReference type="EMBL" id="KAK3262812.1"/>
    </source>
</evidence>
<gene>
    <name evidence="2" type="ORF">CYMTET_28350</name>
</gene>
<keyword evidence="1" id="KW-0472">Membrane</keyword>
<sequence>MSTLAGGSAAAADGLVSPRAHDGGKLVYAVRRGPDEGIYDKWPDALDAGFKYKQGVGNGASFAEADRDLAIAWSKNHSKMQREARAAQLQKSIKEQHILIRMPIVVLIFTIFFFIAHALVEAVEFWYNCHDKIMKTHPICLGNMKVDLFMSEHATLLQKIVFGEVIAMMSAFFVWLVGCIA</sequence>
<reference evidence="2 3" key="1">
    <citation type="journal article" date="2015" name="Genome Biol. Evol.">
        <title>Comparative Genomics of a Bacterivorous Green Alga Reveals Evolutionary Causalities and Consequences of Phago-Mixotrophic Mode of Nutrition.</title>
        <authorList>
            <person name="Burns J.A."/>
            <person name="Paasch A."/>
            <person name="Narechania A."/>
            <person name="Kim E."/>
        </authorList>
    </citation>
    <scope>NUCLEOTIDE SEQUENCE [LARGE SCALE GENOMIC DNA]</scope>
    <source>
        <strain evidence="2 3">PLY_AMNH</strain>
    </source>
</reference>
<evidence type="ECO:0000256" key="1">
    <source>
        <dbReference type="SAM" id="Phobius"/>
    </source>
</evidence>
<evidence type="ECO:0000313" key="3">
    <source>
        <dbReference type="Proteomes" id="UP001190700"/>
    </source>
</evidence>
<proteinExistence type="predicted"/>
<protein>
    <submittedName>
        <fullName evidence="2">Uncharacterized protein</fullName>
    </submittedName>
</protein>
<name>A0AAE0FNA3_9CHLO</name>
<feature type="transmembrane region" description="Helical" evidence="1">
    <location>
        <begin position="98"/>
        <end position="120"/>
    </location>
</feature>